<keyword evidence="3 7" id="KW-0812">Transmembrane</keyword>
<feature type="transmembrane region" description="Helical" evidence="7">
    <location>
        <begin position="58"/>
        <end position="81"/>
    </location>
</feature>
<feature type="compositionally biased region" description="Polar residues" evidence="6">
    <location>
        <begin position="13"/>
        <end position="22"/>
    </location>
</feature>
<evidence type="ECO:0000313" key="9">
    <source>
        <dbReference type="EMBL" id="TWP43642.1"/>
    </source>
</evidence>
<feature type="transmembrane region" description="Helical" evidence="7">
    <location>
        <begin position="344"/>
        <end position="364"/>
    </location>
</feature>
<feature type="region of interest" description="Disordered" evidence="6">
    <location>
        <begin position="443"/>
        <end position="473"/>
    </location>
</feature>
<dbReference type="InterPro" id="IPR020846">
    <property type="entry name" value="MFS_dom"/>
</dbReference>
<dbReference type="InterPro" id="IPR011701">
    <property type="entry name" value="MFS"/>
</dbReference>
<keyword evidence="2" id="KW-1003">Cell membrane</keyword>
<dbReference type="AlphaFoldDB" id="A0A563EEV4"/>
<proteinExistence type="predicted"/>
<dbReference type="InterPro" id="IPR022324">
    <property type="entry name" value="Bacilysin_exporter_BacE_put"/>
</dbReference>
<keyword evidence="10" id="KW-1185">Reference proteome</keyword>
<sequence length="473" mass="48748">MRPLAARNARSCLPSSCPSNRPSCLDRKPSSLTILPEYLWGDGVVFEALRIPDFRLLWFARLVSLLGSWLLAVAVPAHVFVLTGSLAATGLTLAAEYLPPVLLGPVAGVLVDRWDRRRVMVVADLLRAVAVAALLFVRTPDDLWLVYVALIAESVGTVVFRPAAQAHTPVVVGRGGALTSANSLNAVTDGVVRLVGGPLGGVLLGVAGFGWLVAVDVATYLLSAVAILLTSAVGGWRSSGRAKLREGVGFLRSAPAVSWLLLVMTLFLAANASLSALLVPFGIQVLGGAAQIGFVMSGLGVGFLLGAPLVRVLVDRVLAGYLLGAALVVTGFGFVALFASRSLAGALASAVLIGLSGSAALVTAQTAVQRRTPNEVLGRVGGVQFAAEAIATLLGAIAGPAAAQLVSLDFAARLACGVTVLCGLLAFGQQMLSSGFGFARPNSGRSRSPIHVPPSANTPHSQPCRLPTEMPPR</sequence>
<comment type="caution">
    <text evidence="9">The sequence shown here is derived from an EMBL/GenBank/DDBJ whole genome shotgun (WGS) entry which is preliminary data.</text>
</comment>
<evidence type="ECO:0000256" key="7">
    <source>
        <dbReference type="SAM" id="Phobius"/>
    </source>
</evidence>
<accession>A0A563EEV4</accession>
<evidence type="ECO:0000313" key="10">
    <source>
        <dbReference type="Proteomes" id="UP000316639"/>
    </source>
</evidence>
<feature type="region of interest" description="Disordered" evidence="6">
    <location>
        <begin position="1"/>
        <end position="22"/>
    </location>
</feature>
<feature type="domain" description="Major facilitator superfamily (MFS) profile" evidence="8">
    <location>
        <begin position="251"/>
        <end position="473"/>
    </location>
</feature>
<evidence type="ECO:0000256" key="2">
    <source>
        <dbReference type="ARBA" id="ARBA00022475"/>
    </source>
</evidence>
<protein>
    <submittedName>
        <fullName evidence="9">MFS transporter</fullName>
    </submittedName>
</protein>
<dbReference type="CDD" id="cd06173">
    <property type="entry name" value="MFS_MefA_like"/>
    <property type="match status" value="1"/>
</dbReference>
<feature type="transmembrane region" description="Helical" evidence="7">
    <location>
        <begin position="217"/>
        <end position="236"/>
    </location>
</feature>
<evidence type="ECO:0000256" key="6">
    <source>
        <dbReference type="SAM" id="MobiDB-lite"/>
    </source>
</evidence>
<evidence type="ECO:0000256" key="1">
    <source>
        <dbReference type="ARBA" id="ARBA00004651"/>
    </source>
</evidence>
<evidence type="ECO:0000256" key="5">
    <source>
        <dbReference type="ARBA" id="ARBA00023136"/>
    </source>
</evidence>
<organism evidence="9 10">
    <name type="scientific">Lentzea tibetensis</name>
    <dbReference type="NCBI Taxonomy" id="2591470"/>
    <lineage>
        <taxon>Bacteria</taxon>
        <taxon>Bacillati</taxon>
        <taxon>Actinomycetota</taxon>
        <taxon>Actinomycetes</taxon>
        <taxon>Pseudonocardiales</taxon>
        <taxon>Pseudonocardiaceae</taxon>
        <taxon>Lentzea</taxon>
    </lineage>
</organism>
<evidence type="ECO:0000256" key="3">
    <source>
        <dbReference type="ARBA" id="ARBA00022692"/>
    </source>
</evidence>
<dbReference type="PRINTS" id="PR01988">
    <property type="entry name" value="EXPORTERBACE"/>
</dbReference>
<name>A0A563EEV4_9PSEU</name>
<feature type="transmembrane region" description="Helical" evidence="7">
    <location>
        <begin position="317"/>
        <end position="338"/>
    </location>
</feature>
<dbReference type="GO" id="GO:0022857">
    <property type="term" value="F:transmembrane transporter activity"/>
    <property type="evidence" value="ECO:0007669"/>
    <property type="project" value="InterPro"/>
</dbReference>
<dbReference type="SUPFAM" id="SSF103473">
    <property type="entry name" value="MFS general substrate transporter"/>
    <property type="match status" value="1"/>
</dbReference>
<dbReference type="EMBL" id="VOBR01000060">
    <property type="protein sequence ID" value="TWP43642.1"/>
    <property type="molecule type" value="Genomic_DNA"/>
</dbReference>
<evidence type="ECO:0000256" key="4">
    <source>
        <dbReference type="ARBA" id="ARBA00022989"/>
    </source>
</evidence>
<dbReference type="PROSITE" id="PS50850">
    <property type="entry name" value="MFS"/>
    <property type="match status" value="1"/>
</dbReference>
<dbReference type="GO" id="GO:0005886">
    <property type="term" value="C:plasma membrane"/>
    <property type="evidence" value="ECO:0007669"/>
    <property type="project" value="UniProtKB-SubCell"/>
</dbReference>
<dbReference type="PANTHER" id="PTHR23513">
    <property type="entry name" value="INTEGRAL MEMBRANE EFFLUX PROTEIN-RELATED"/>
    <property type="match status" value="1"/>
</dbReference>
<dbReference type="Pfam" id="PF07690">
    <property type="entry name" value="MFS_1"/>
    <property type="match status" value="1"/>
</dbReference>
<dbReference type="PANTHER" id="PTHR23513:SF6">
    <property type="entry name" value="MAJOR FACILITATOR SUPERFAMILY ASSOCIATED DOMAIN-CONTAINING PROTEIN"/>
    <property type="match status" value="1"/>
</dbReference>
<reference evidence="9 10" key="1">
    <citation type="submission" date="2019-07" db="EMBL/GenBank/DDBJ databases">
        <title>Lentzea xizangensis sp. nov., isolated from Qinghai-Tibetan Plateau Soils.</title>
        <authorList>
            <person name="Huang J."/>
        </authorList>
    </citation>
    <scope>NUCLEOTIDE SEQUENCE [LARGE SCALE GENOMIC DNA]</scope>
    <source>
        <strain evidence="9 10">FXJ1.1311</strain>
    </source>
</reference>
<dbReference type="Gene3D" id="1.20.1250.20">
    <property type="entry name" value="MFS general substrate transporter like domains"/>
    <property type="match status" value="1"/>
</dbReference>
<comment type="subcellular location">
    <subcellularLocation>
        <location evidence="1">Cell membrane</location>
        <topology evidence="1">Multi-pass membrane protein</topology>
    </subcellularLocation>
</comment>
<feature type="transmembrane region" description="Helical" evidence="7">
    <location>
        <begin position="289"/>
        <end position="310"/>
    </location>
</feature>
<gene>
    <name evidence="9" type="ORF">FKR81_42200</name>
</gene>
<feature type="transmembrane region" description="Helical" evidence="7">
    <location>
        <begin position="257"/>
        <end position="283"/>
    </location>
</feature>
<dbReference type="Proteomes" id="UP000316639">
    <property type="component" value="Unassembled WGS sequence"/>
</dbReference>
<keyword evidence="5 7" id="KW-0472">Membrane</keyword>
<evidence type="ECO:0000259" key="8">
    <source>
        <dbReference type="PROSITE" id="PS50850"/>
    </source>
</evidence>
<dbReference type="OrthoDB" id="4544213at2"/>
<keyword evidence="4 7" id="KW-1133">Transmembrane helix</keyword>
<dbReference type="InterPro" id="IPR036259">
    <property type="entry name" value="MFS_trans_sf"/>
</dbReference>
<feature type="transmembrane region" description="Helical" evidence="7">
    <location>
        <begin position="87"/>
        <end position="111"/>
    </location>
</feature>
<feature type="transmembrane region" description="Helical" evidence="7">
    <location>
        <begin position="191"/>
        <end position="211"/>
    </location>
</feature>